<dbReference type="AlphaFoldDB" id="A0A2V5JWZ1"/>
<evidence type="ECO:0000259" key="2">
    <source>
        <dbReference type="Pfam" id="PF01965"/>
    </source>
</evidence>
<proteinExistence type="predicted"/>
<organism evidence="3 4">
    <name type="scientific">Paenibacillus flagellatus</name>
    <dbReference type="NCBI Taxonomy" id="2211139"/>
    <lineage>
        <taxon>Bacteria</taxon>
        <taxon>Bacillati</taxon>
        <taxon>Bacillota</taxon>
        <taxon>Bacilli</taxon>
        <taxon>Bacillales</taxon>
        <taxon>Paenibacillaceae</taxon>
        <taxon>Paenibacillus</taxon>
    </lineage>
</organism>
<keyword evidence="1" id="KW-0472">Membrane</keyword>
<dbReference type="InterPro" id="IPR029062">
    <property type="entry name" value="Class_I_gatase-like"/>
</dbReference>
<dbReference type="EMBL" id="QJVJ01000013">
    <property type="protein sequence ID" value="PYI51345.1"/>
    <property type="molecule type" value="Genomic_DNA"/>
</dbReference>
<evidence type="ECO:0000313" key="3">
    <source>
        <dbReference type="EMBL" id="PYI51345.1"/>
    </source>
</evidence>
<dbReference type="InterPro" id="IPR002818">
    <property type="entry name" value="DJ-1/PfpI"/>
</dbReference>
<feature type="transmembrane region" description="Helical" evidence="1">
    <location>
        <begin position="424"/>
        <end position="441"/>
    </location>
</feature>
<feature type="domain" description="DJ-1/PfpI" evidence="2">
    <location>
        <begin position="61"/>
        <end position="224"/>
    </location>
</feature>
<keyword evidence="4" id="KW-1185">Reference proteome</keyword>
<keyword evidence="1" id="KW-0812">Transmembrane</keyword>
<name>A0A2V5JWZ1_9BACL</name>
<dbReference type="PANTHER" id="PTHR43130:SF3">
    <property type="entry name" value="HTH-TYPE TRANSCRIPTIONAL REGULATOR RV1931C"/>
    <property type="match status" value="1"/>
</dbReference>
<comment type="caution">
    <text evidence="3">The sequence shown here is derived from an EMBL/GenBank/DDBJ whole genome shotgun (WGS) entry which is preliminary data.</text>
</comment>
<keyword evidence="1" id="KW-1133">Transmembrane helix</keyword>
<dbReference type="RefSeq" id="WP_110842857.1">
    <property type="nucleotide sequence ID" value="NZ_QJVJ01000013.1"/>
</dbReference>
<evidence type="ECO:0000256" key="1">
    <source>
        <dbReference type="SAM" id="Phobius"/>
    </source>
</evidence>
<dbReference type="SUPFAM" id="SSF52317">
    <property type="entry name" value="Class I glutamine amidotransferase-like"/>
    <property type="match status" value="2"/>
</dbReference>
<gene>
    <name evidence="3" type="ORF">DLM86_25300</name>
</gene>
<evidence type="ECO:0000313" key="4">
    <source>
        <dbReference type="Proteomes" id="UP000247476"/>
    </source>
</evidence>
<dbReference type="Pfam" id="PF01965">
    <property type="entry name" value="DJ-1_PfpI"/>
    <property type="match status" value="1"/>
</dbReference>
<accession>A0A2V5JWZ1</accession>
<dbReference type="InterPro" id="IPR052158">
    <property type="entry name" value="INH-QAR"/>
</dbReference>
<sequence length="454" mass="49785">MKRTVLRVFVFAFVVLFVVVAIAAPGYIGAQKAFWGSIRQEPVPSLDGLKKPAHDASKPTVAVILGNETTEGMDFTIPYQLFSMTGAYNVYAVASDNGVRSLTGGVDVVPHYAFAELDAMLGRSPDIVAIPYMTMTDAEKLKPVQDWILKHKGTTLLSICAGADVLASTGLLNGKTGATHWQTMPVLTKKYPDVHWVQDRRYVTNDGGRMISSAGISSGIDASLYVISQQLGEPAAAAIAEQLHYPSYPFVANPEVEPYRIDMRYSTYVLNNAFRWNEKKLGVLLYEGVEEMAVASVLDIYSDSGTTRTLSIAKTDRPVASKHGLYLLARHTLDNPPKTDKRVVPGTRANELASEEAELWKSKGGGAEPWFVHSGAKDRFLFEVQLEDLAKQEDVLTAKHAAKRLEFRADSFELRGSPLPFETYGAMLLTIAAAVALAAWIDRKWLAGRRAEAK</sequence>
<dbReference type="PANTHER" id="PTHR43130">
    <property type="entry name" value="ARAC-FAMILY TRANSCRIPTIONAL REGULATOR"/>
    <property type="match status" value="1"/>
</dbReference>
<protein>
    <submittedName>
        <fullName evidence="3">DJ-1/PfpI family protein</fullName>
    </submittedName>
</protein>
<dbReference type="Proteomes" id="UP000247476">
    <property type="component" value="Unassembled WGS sequence"/>
</dbReference>
<dbReference type="OrthoDB" id="6382410at2"/>
<dbReference type="Gene3D" id="3.40.50.880">
    <property type="match status" value="2"/>
</dbReference>
<reference evidence="3 4" key="1">
    <citation type="submission" date="2018-05" db="EMBL/GenBank/DDBJ databases">
        <title>Paenibacillus flagellatus sp. nov., isolated from selenium mineral soil.</title>
        <authorList>
            <person name="Dai X."/>
        </authorList>
    </citation>
    <scope>NUCLEOTIDE SEQUENCE [LARGE SCALE GENOMIC DNA]</scope>
    <source>
        <strain evidence="3 4">DXL2</strain>
    </source>
</reference>